<dbReference type="Bgee" id="ENSMODG00000002715">
    <property type="expression patterns" value="Expressed in liver and 18 other cell types or tissues"/>
</dbReference>
<reference evidence="5" key="3">
    <citation type="submission" date="2025-09" db="UniProtKB">
        <authorList>
            <consortium name="Ensembl"/>
        </authorList>
    </citation>
    <scope>IDENTIFICATION</scope>
</reference>
<keyword evidence="6" id="KW-1185">Reference proteome</keyword>
<accession>A0A5F8GA51</accession>
<protein>
    <recommendedName>
        <fullName evidence="7">Transmembrane protein 41A</fullName>
    </recommendedName>
</protein>
<keyword evidence="2" id="KW-0812">Transmembrane</keyword>
<evidence type="ECO:0000313" key="6">
    <source>
        <dbReference type="Proteomes" id="UP000002280"/>
    </source>
</evidence>
<evidence type="ECO:0000256" key="3">
    <source>
        <dbReference type="ARBA" id="ARBA00022989"/>
    </source>
</evidence>
<dbReference type="GeneTree" id="ENSGT00940000163412"/>
<dbReference type="PANTHER" id="PTHR43220:SF21">
    <property type="entry name" value="TRANSMEMBRANE PROTEIN 41A"/>
    <property type="match status" value="1"/>
</dbReference>
<reference evidence="5" key="2">
    <citation type="submission" date="2025-08" db="UniProtKB">
        <authorList>
            <consortium name="Ensembl"/>
        </authorList>
    </citation>
    <scope>IDENTIFICATION</scope>
</reference>
<sequence>MRPLLGLVLVFAVCTFSLYLLSVRLPRHPRPKDGLGPGLALKFPSDLEELRELSEFLQDYKGEHQAYVLLLFCSAYLYKQCFAIPGSSFLLAGWYGPGPALRASPSLLGSRSSLKGFLAGAGWA</sequence>
<organism evidence="5 6">
    <name type="scientific">Monodelphis domestica</name>
    <name type="common">Gray short-tailed opossum</name>
    <dbReference type="NCBI Taxonomy" id="13616"/>
    <lineage>
        <taxon>Eukaryota</taxon>
        <taxon>Metazoa</taxon>
        <taxon>Chordata</taxon>
        <taxon>Craniata</taxon>
        <taxon>Vertebrata</taxon>
        <taxon>Euteleostomi</taxon>
        <taxon>Mammalia</taxon>
        <taxon>Metatheria</taxon>
        <taxon>Didelphimorphia</taxon>
        <taxon>Didelphidae</taxon>
        <taxon>Monodelphis</taxon>
    </lineage>
</organism>
<keyword evidence="4" id="KW-0472">Membrane</keyword>
<dbReference type="InterPro" id="IPR045014">
    <property type="entry name" value="TM41A/B"/>
</dbReference>
<dbReference type="Ensembl" id="ENSMODT00000079406.1">
    <property type="protein sequence ID" value="ENSMODP00000044375.1"/>
    <property type="gene ID" value="ENSMODG00000002715.3"/>
</dbReference>
<evidence type="ECO:0000256" key="4">
    <source>
        <dbReference type="ARBA" id="ARBA00023136"/>
    </source>
</evidence>
<keyword evidence="3" id="KW-1133">Transmembrane helix</keyword>
<evidence type="ECO:0000256" key="2">
    <source>
        <dbReference type="ARBA" id="ARBA00022692"/>
    </source>
</evidence>
<name>A0A5F8GA51_MONDO</name>
<reference evidence="5 6" key="1">
    <citation type="journal article" date="2007" name="Nature">
        <title>Genome of the marsupial Monodelphis domestica reveals innovation in non-coding sequences.</title>
        <authorList>
            <person name="Mikkelsen T.S."/>
            <person name="Wakefield M.J."/>
            <person name="Aken B."/>
            <person name="Amemiya C.T."/>
            <person name="Chang J.L."/>
            <person name="Duke S."/>
            <person name="Garber M."/>
            <person name="Gentles A.J."/>
            <person name="Goodstadt L."/>
            <person name="Heger A."/>
            <person name="Jurka J."/>
            <person name="Kamal M."/>
            <person name="Mauceli E."/>
            <person name="Searle S.M."/>
            <person name="Sharpe T."/>
            <person name="Baker M.L."/>
            <person name="Batzer M.A."/>
            <person name="Benos P.V."/>
            <person name="Belov K."/>
            <person name="Clamp M."/>
            <person name="Cook A."/>
            <person name="Cuff J."/>
            <person name="Das R."/>
            <person name="Davidow L."/>
            <person name="Deakin J.E."/>
            <person name="Fazzari M.J."/>
            <person name="Glass J.L."/>
            <person name="Grabherr M."/>
            <person name="Greally J.M."/>
            <person name="Gu W."/>
            <person name="Hore T.A."/>
            <person name="Huttley G.A."/>
            <person name="Kleber M."/>
            <person name="Jirtle R.L."/>
            <person name="Koina E."/>
            <person name="Lee J.T."/>
            <person name="Mahony S."/>
            <person name="Marra M.A."/>
            <person name="Miller R.D."/>
            <person name="Nicholls R.D."/>
            <person name="Oda M."/>
            <person name="Papenfuss A.T."/>
            <person name="Parra Z.E."/>
            <person name="Pollock D.D."/>
            <person name="Ray D.A."/>
            <person name="Schein J.E."/>
            <person name="Speed T.P."/>
            <person name="Thompson K."/>
            <person name="VandeBerg J.L."/>
            <person name="Wade C.M."/>
            <person name="Walker J.A."/>
            <person name="Waters P.D."/>
            <person name="Webber C."/>
            <person name="Weidman J.R."/>
            <person name="Xie X."/>
            <person name="Zody M.C."/>
            <person name="Baldwin J."/>
            <person name="Abdouelleil A."/>
            <person name="Abdulkadir J."/>
            <person name="Abebe A."/>
            <person name="Abera B."/>
            <person name="Abreu J."/>
            <person name="Acer S.C."/>
            <person name="Aftuck L."/>
            <person name="Alexander A."/>
            <person name="An P."/>
            <person name="Anderson E."/>
            <person name="Anderson S."/>
            <person name="Arachi H."/>
            <person name="Azer M."/>
            <person name="Bachantsang P."/>
            <person name="Barry A."/>
            <person name="Bayul T."/>
            <person name="Berlin A."/>
            <person name="Bessette D."/>
            <person name="Bloom T."/>
            <person name="Bloom T."/>
            <person name="Boguslavskiy L."/>
            <person name="Bonnet C."/>
            <person name="Boukhgalter B."/>
            <person name="Bourzgui I."/>
            <person name="Brown A."/>
            <person name="Cahill P."/>
            <person name="Channer S."/>
            <person name="Cheshatsang Y."/>
            <person name="Chuda L."/>
            <person name="Citroen M."/>
            <person name="Collymore A."/>
            <person name="Cooke P."/>
            <person name="Costello M."/>
            <person name="D'Aco K."/>
            <person name="Daza R."/>
            <person name="De Haan G."/>
            <person name="DeGray S."/>
            <person name="DeMaso C."/>
            <person name="Dhargay N."/>
            <person name="Dooley K."/>
            <person name="Dooley E."/>
            <person name="Doricent M."/>
            <person name="Dorje P."/>
            <person name="Dorjee K."/>
            <person name="Dupes A."/>
            <person name="Elong R."/>
            <person name="Falk J."/>
            <person name="Farina A."/>
            <person name="Faro S."/>
            <person name="Ferguson D."/>
            <person name="Fisher S."/>
            <person name="Foley C.D."/>
            <person name="Franke A."/>
            <person name="Friedrich D."/>
            <person name="Gadbois L."/>
            <person name="Gearin G."/>
            <person name="Gearin C.R."/>
            <person name="Giannoukos G."/>
            <person name="Goode T."/>
            <person name="Graham J."/>
            <person name="Grandbois E."/>
            <person name="Grewal S."/>
            <person name="Gyaltsen K."/>
            <person name="Hafez N."/>
            <person name="Hagos B."/>
            <person name="Hall J."/>
            <person name="Henson C."/>
            <person name="Hollinger A."/>
            <person name="Honan T."/>
            <person name="Huard M.D."/>
            <person name="Hughes L."/>
            <person name="Hurhula B."/>
            <person name="Husby M.E."/>
            <person name="Kamat A."/>
            <person name="Kanga B."/>
            <person name="Kashin S."/>
            <person name="Khazanovich D."/>
            <person name="Kisner P."/>
            <person name="Lance K."/>
            <person name="Lara M."/>
            <person name="Lee W."/>
            <person name="Lennon N."/>
            <person name="Letendre F."/>
            <person name="LeVine R."/>
            <person name="Lipovsky A."/>
            <person name="Liu X."/>
            <person name="Liu J."/>
            <person name="Liu S."/>
            <person name="Lokyitsang T."/>
            <person name="Lokyitsang Y."/>
            <person name="Lubonja R."/>
            <person name="Lui A."/>
            <person name="MacDonald P."/>
            <person name="Magnisalis V."/>
            <person name="Maru K."/>
            <person name="Matthews C."/>
            <person name="McCusker W."/>
            <person name="McDonough S."/>
            <person name="Mehta T."/>
            <person name="Meldrim J."/>
            <person name="Meneus L."/>
            <person name="Mihai O."/>
            <person name="Mihalev A."/>
            <person name="Mihova T."/>
            <person name="Mittelman R."/>
            <person name="Mlenga V."/>
            <person name="Montmayeur A."/>
            <person name="Mulrain L."/>
            <person name="Navidi A."/>
            <person name="Naylor J."/>
            <person name="Negash T."/>
            <person name="Nguyen T."/>
            <person name="Nguyen N."/>
            <person name="Nicol R."/>
            <person name="Norbu C."/>
            <person name="Norbu N."/>
            <person name="Novod N."/>
            <person name="O'Neill B."/>
            <person name="Osman S."/>
            <person name="Markiewicz E."/>
            <person name="Oyono O.L."/>
            <person name="Patti C."/>
            <person name="Phunkhang P."/>
            <person name="Pierre F."/>
            <person name="Priest M."/>
            <person name="Raghuraman S."/>
            <person name="Rege F."/>
            <person name="Reyes R."/>
            <person name="Rise C."/>
            <person name="Rogov P."/>
            <person name="Ross K."/>
            <person name="Ryan E."/>
            <person name="Settipalli S."/>
            <person name="Shea T."/>
            <person name="Sherpa N."/>
            <person name="Shi L."/>
            <person name="Shih D."/>
            <person name="Sparrow T."/>
            <person name="Spaulding J."/>
            <person name="Stalker J."/>
            <person name="Stange-Thomann N."/>
            <person name="Stavropoulos S."/>
            <person name="Stone C."/>
            <person name="Strader C."/>
            <person name="Tesfaye S."/>
            <person name="Thomson T."/>
            <person name="Thoulutsang Y."/>
            <person name="Thoulutsang D."/>
            <person name="Topham K."/>
            <person name="Topping I."/>
            <person name="Tsamla T."/>
            <person name="Vassiliev H."/>
            <person name="Vo A."/>
            <person name="Wangchuk T."/>
            <person name="Wangdi T."/>
            <person name="Weiand M."/>
            <person name="Wilkinson J."/>
            <person name="Wilson A."/>
            <person name="Yadav S."/>
            <person name="Young G."/>
            <person name="Yu Q."/>
            <person name="Zembek L."/>
            <person name="Zhong D."/>
            <person name="Zimmer A."/>
            <person name="Zwirko Z."/>
            <person name="Jaffe D.B."/>
            <person name="Alvarez P."/>
            <person name="Brockman W."/>
            <person name="Butler J."/>
            <person name="Chin C."/>
            <person name="Gnerre S."/>
            <person name="MacCallum I."/>
            <person name="Graves J.A."/>
            <person name="Ponting C.P."/>
            <person name="Breen M."/>
            <person name="Samollow P.B."/>
            <person name="Lander E.S."/>
            <person name="Lindblad-Toh K."/>
        </authorList>
    </citation>
    <scope>NUCLEOTIDE SEQUENCE [LARGE SCALE GENOMIC DNA]</scope>
</reference>
<proteinExistence type="predicted"/>
<dbReference type="AlphaFoldDB" id="A0A5F8GA51"/>
<dbReference type="GO" id="GO:0016020">
    <property type="term" value="C:membrane"/>
    <property type="evidence" value="ECO:0007669"/>
    <property type="project" value="UniProtKB-SubCell"/>
</dbReference>
<evidence type="ECO:0008006" key="7">
    <source>
        <dbReference type="Google" id="ProtNLM"/>
    </source>
</evidence>
<evidence type="ECO:0000256" key="1">
    <source>
        <dbReference type="ARBA" id="ARBA00004141"/>
    </source>
</evidence>
<evidence type="ECO:0000313" key="5">
    <source>
        <dbReference type="Ensembl" id="ENSMODP00000044375.1"/>
    </source>
</evidence>
<dbReference type="Proteomes" id="UP000002280">
    <property type="component" value="Chromosome 2"/>
</dbReference>
<dbReference type="PANTHER" id="PTHR43220">
    <property type="match status" value="1"/>
</dbReference>
<comment type="subcellular location">
    <subcellularLocation>
        <location evidence="1">Membrane</location>
        <topology evidence="1">Multi-pass membrane protein</topology>
    </subcellularLocation>
</comment>